<evidence type="ECO:0000256" key="6">
    <source>
        <dbReference type="ARBA" id="ARBA00023125"/>
    </source>
</evidence>
<dbReference type="PANTHER" id="PTHR13604">
    <property type="entry name" value="DC12-RELATED"/>
    <property type="match status" value="1"/>
</dbReference>
<keyword evidence="3" id="KW-0227">DNA damage</keyword>
<organism evidence="10 11">
    <name type="scientific">Pedobacter ginsengiterrae</name>
    <dbReference type="NCBI Taxonomy" id="871696"/>
    <lineage>
        <taxon>Bacteria</taxon>
        <taxon>Pseudomonadati</taxon>
        <taxon>Bacteroidota</taxon>
        <taxon>Sphingobacteriia</taxon>
        <taxon>Sphingobacteriales</taxon>
        <taxon>Sphingobacteriaceae</taxon>
        <taxon>Pedobacter</taxon>
    </lineage>
</organism>
<dbReference type="Proteomes" id="UP001501081">
    <property type="component" value="Unassembled WGS sequence"/>
</dbReference>
<dbReference type="EMBL" id="BAABAK010000019">
    <property type="protein sequence ID" value="GAA3980856.1"/>
    <property type="molecule type" value="Genomic_DNA"/>
</dbReference>
<dbReference type="SUPFAM" id="SSF143081">
    <property type="entry name" value="BB1717-like"/>
    <property type="match status" value="1"/>
</dbReference>
<sequence length="226" mass="25568">MCGRTLIGESLAMAAKAGILLGGDAREKDTNRPPGTDMPVILDARPGRLHYVKWGLIPSGAKEVPKFSTTYCRIETMHSLPTYRPLIGRRHCVFVVEGFYEWDRNGTTRQPYFFERKDGNILLLAGYWDSWKDPSTGIVIPSCTMIMQKANNYVGKIHDRMPCILSQAESAVWLDRELPVEQRLKVLHPIDNSLLKGWQVDPKINNARNKDENNNNPSGPDLTLFD</sequence>
<evidence type="ECO:0000256" key="5">
    <source>
        <dbReference type="ARBA" id="ARBA00023124"/>
    </source>
</evidence>
<proteinExistence type="inferred from homology"/>
<evidence type="ECO:0000256" key="7">
    <source>
        <dbReference type="ARBA" id="ARBA00023239"/>
    </source>
</evidence>
<evidence type="ECO:0000256" key="8">
    <source>
        <dbReference type="RuleBase" id="RU364100"/>
    </source>
</evidence>
<dbReference type="InterPro" id="IPR036590">
    <property type="entry name" value="SRAP-like"/>
</dbReference>
<dbReference type="InterPro" id="IPR003738">
    <property type="entry name" value="SRAP"/>
</dbReference>
<evidence type="ECO:0000313" key="11">
    <source>
        <dbReference type="Proteomes" id="UP001501081"/>
    </source>
</evidence>
<protein>
    <recommendedName>
        <fullName evidence="8">Abasic site processing protein</fullName>
        <ecNumber evidence="8">3.4.-.-</ecNumber>
    </recommendedName>
</protein>
<name>A0ABP7QE31_9SPHI</name>
<keyword evidence="5" id="KW-0190">Covalent protein-DNA linkage</keyword>
<keyword evidence="11" id="KW-1185">Reference proteome</keyword>
<evidence type="ECO:0000256" key="2">
    <source>
        <dbReference type="ARBA" id="ARBA00022670"/>
    </source>
</evidence>
<keyword evidence="7" id="KW-0456">Lyase</keyword>
<keyword evidence="2 8" id="KW-0645">Protease</keyword>
<evidence type="ECO:0000313" key="10">
    <source>
        <dbReference type="EMBL" id="GAA3980856.1"/>
    </source>
</evidence>
<evidence type="ECO:0000256" key="1">
    <source>
        <dbReference type="ARBA" id="ARBA00008136"/>
    </source>
</evidence>
<dbReference type="RefSeq" id="WP_316761626.1">
    <property type="nucleotide sequence ID" value="NZ_BAABAK010000019.1"/>
</dbReference>
<reference evidence="11" key="1">
    <citation type="journal article" date="2019" name="Int. J. Syst. Evol. Microbiol.">
        <title>The Global Catalogue of Microorganisms (GCM) 10K type strain sequencing project: providing services to taxonomists for standard genome sequencing and annotation.</title>
        <authorList>
            <consortium name="The Broad Institute Genomics Platform"/>
            <consortium name="The Broad Institute Genome Sequencing Center for Infectious Disease"/>
            <person name="Wu L."/>
            <person name="Ma J."/>
        </authorList>
    </citation>
    <scope>NUCLEOTIDE SEQUENCE [LARGE SCALE GENOMIC DNA]</scope>
    <source>
        <strain evidence="11">JCM 17338</strain>
    </source>
</reference>
<keyword evidence="6" id="KW-0238">DNA-binding</keyword>
<evidence type="ECO:0000256" key="9">
    <source>
        <dbReference type="SAM" id="MobiDB-lite"/>
    </source>
</evidence>
<accession>A0ABP7QE31</accession>
<dbReference type="Gene3D" id="3.90.1680.10">
    <property type="entry name" value="SOS response associated peptidase-like"/>
    <property type="match status" value="1"/>
</dbReference>
<evidence type="ECO:0000256" key="4">
    <source>
        <dbReference type="ARBA" id="ARBA00022801"/>
    </source>
</evidence>
<feature type="region of interest" description="Disordered" evidence="9">
    <location>
        <begin position="205"/>
        <end position="226"/>
    </location>
</feature>
<keyword evidence="4 8" id="KW-0378">Hydrolase</keyword>
<dbReference type="Pfam" id="PF02586">
    <property type="entry name" value="SRAP"/>
    <property type="match status" value="1"/>
</dbReference>
<dbReference type="EC" id="3.4.-.-" evidence="8"/>
<comment type="similarity">
    <text evidence="1 8">Belongs to the SOS response-associated peptidase family.</text>
</comment>
<evidence type="ECO:0000256" key="3">
    <source>
        <dbReference type="ARBA" id="ARBA00022763"/>
    </source>
</evidence>
<comment type="caution">
    <text evidence="10">The sequence shown here is derived from an EMBL/GenBank/DDBJ whole genome shotgun (WGS) entry which is preliminary data.</text>
</comment>
<gene>
    <name evidence="10" type="ORF">GCM10022246_36250</name>
</gene>
<dbReference type="PANTHER" id="PTHR13604:SF0">
    <property type="entry name" value="ABASIC SITE PROCESSING PROTEIN HMCES"/>
    <property type="match status" value="1"/>
</dbReference>